<reference evidence="2" key="2">
    <citation type="submission" date="2020-09" db="EMBL/GenBank/DDBJ databases">
        <authorList>
            <person name="Sun Q."/>
            <person name="Ohkuma M."/>
        </authorList>
    </citation>
    <scope>NUCLEOTIDE SEQUENCE</scope>
    <source>
        <strain evidence="2">JCM 3086</strain>
    </source>
</reference>
<name>A0A917KGP9_9ACTN</name>
<evidence type="ECO:0000313" key="3">
    <source>
        <dbReference type="Proteomes" id="UP000657574"/>
    </source>
</evidence>
<comment type="caution">
    <text evidence="2">The sequence shown here is derived from an EMBL/GenBank/DDBJ whole genome shotgun (WGS) entry which is preliminary data.</text>
</comment>
<gene>
    <name evidence="2" type="ORF">GCM10010121_022560</name>
</gene>
<dbReference type="AlphaFoldDB" id="A0A917KGP9"/>
<proteinExistence type="predicted"/>
<evidence type="ECO:0000256" key="1">
    <source>
        <dbReference type="SAM" id="MobiDB-lite"/>
    </source>
</evidence>
<protein>
    <submittedName>
        <fullName evidence="2">Uncharacterized protein</fullName>
    </submittedName>
</protein>
<dbReference type="EMBL" id="BMQA01000006">
    <property type="protein sequence ID" value="GGJ11711.1"/>
    <property type="molecule type" value="Genomic_DNA"/>
</dbReference>
<feature type="region of interest" description="Disordered" evidence="1">
    <location>
        <begin position="79"/>
        <end position="117"/>
    </location>
</feature>
<accession>A0A917KGP9</accession>
<sequence>MVNLAAWGRHIVENLRARAVRSPDPELDALTAELSGYVPPHTPDDNYLGFAVPLRLRCAEGELRLLTTLTSFATAVDVTPPSSRLRSSRGDPQPSCTWRRSCRRTRTVRASSERAQM</sequence>
<organism evidence="2 3">
    <name type="scientific">Streptomyces brasiliensis</name>
    <dbReference type="NCBI Taxonomy" id="1954"/>
    <lineage>
        <taxon>Bacteria</taxon>
        <taxon>Bacillati</taxon>
        <taxon>Actinomycetota</taxon>
        <taxon>Actinomycetes</taxon>
        <taxon>Kitasatosporales</taxon>
        <taxon>Streptomycetaceae</taxon>
        <taxon>Streptomyces</taxon>
    </lineage>
</organism>
<evidence type="ECO:0000313" key="2">
    <source>
        <dbReference type="EMBL" id="GGJ11711.1"/>
    </source>
</evidence>
<dbReference type="Proteomes" id="UP000657574">
    <property type="component" value="Unassembled WGS sequence"/>
</dbReference>
<reference evidence="2" key="1">
    <citation type="journal article" date="2014" name="Int. J. Syst. Evol. Microbiol.">
        <title>Complete genome sequence of Corynebacterium casei LMG S-19264T (=DSM 44701T), isolated from a smear-ripened cheese.</title>
        <authorList>
            <consortium name="US DOE Joint Genome Institute (JGI-PGF)"/>
            <person name="Walter F."/>
            <person name="Albersmeier A."/>
            <person name="Kalinowski J."/>
            <person name="Ruckert C."/>
        </authorList>
    </citation>
    <scope>NUCLEOTIDE SEQUENCE</scope>
    <source>
        <strain evidence="2">JCM 3086</strain>
    </source>
</reference>
<keyword evidence="3" id="KW-1185">Reference proteome</keyword>